<dbReference type="Pfam" id="PF09331">
    <property type="entry name" value="DUF1985"/>
    <property type="match status" value="1"/>
</dbReference>
<evidence type="ECO:0000313" key="2">
    <source>
        <dbReference type="Proteomes" id="UP000694864"/>
    </source>
</evidence>
<name>A0ABM1QMH3_CAMSA</name>
<dbReference type="InterPro" id="IPR015410">
    <property type="entry name" value="DUF1985"/>
</dbReference>
<feature type="domain" description="DUF1985" evidence="1">
    <location>
        <begin position="1"/>
        <end position="124"/>
    </location>
</feature>
<dbReference type="RefSeq" id="XP_019087961.1">
    <property type="nucleotide sequence ID" value="XM_019232416.1"/>
</dbReference>
<reference evidence="3" key="2">
    <citation type="submission" date="2025-08" db="UniProtKB">
        <authorList>
            <consortium name="RefSeq"/>
        </authorList>
    </citation>
    <scope>IDENTIFICATION</scope>
    <source>
        <tissue evidence="3">Leaf</tissue>
    </source>
</reference>
<organism evidence="2 3">
    <name type="scientific">Camelina sativa</name>
    <name type="common">False flax</name>
    <name type="synonym">Myagrum sativum</name>
    <dbReference type="NCBI Taxonomy" id="90675"/>
    <lineage>
        <taxon>Eukaryota</taxon>
        <taxon>Viridiplantae</taxon>
        <taxon>Streptophyta</taxon>
        <taxon>Embryophyta</taxon>
        <taxon>Tracheophyta</taxon>
        <taxon>Spermatophyta</taxon>
        <taxon>Magnoliopsida</taxon>
        <taxon>eudicotyledons</taxon>
        <taxon>Gunneridae</taxon>
        <taxon>Pentapetalae</taxon>
        <taxon>rosids</taxon>
        <taxon>malvids</taxon>
        <taxon>Brassicales</taxon>
        <taxon>Brassicaceae</taxon>
        <taxon>Camelineae</taxon>
        <taxon>Camelina</taxon>
    </lineage>
</organism>
<dbReference type="GeneID" id="109127510"/>
<dbReference type="PANTHER" id="PTHR48449:SF1">
    <property type="entry name" value="DUF1985 DOMAIN-CONTAINING PROTEIN"/>
    <property type="match status" value="1"/>
</dbReference>
<accession>A0ABM1QMH3</accession>
<protein>
    <submittedName>
        <fullName evidence="3">Uncharacterized protein LOC109127510</fullName>
    </submittedName>
</protein>
<proteinExistence type="predicted"/>
<keyword evidence="2" id="KW-1185">Reference proteome</keyword>
<sequence>MWSLIEGNPIRFSLHEFSDITGLNCEKIDEEDRVDVDHKELWVQMKVDSRVGPNWKELTDVLRECRTWGEPIRKMIGLLFVLHVGILGISRTSRIPLDYAKRVLNTDAFARFPWGRVSFKRLIDSIKVVSYENTSYVVHGCAHVLLIWAFESVRELGKDFGSKNGGDDVPLLRWDAGRTKGNIGDFLFS</sequence>
<gene>
    <name evidence="3" type="primary">LOC109127510</name>
</gene>
<evidence type="ECO:0000313" key="3">
    <source>
        <dbReference type="RefSeq" id="XP_019087961.1"/>
    </source>
</evidence>
<dbReference type="PANTHER" id="PTHR48449">
    <property type="entry name" value="DUF1985 DOMAIN-CONTAINING PROTEIN"/>
    <property type="match status" value="1"/>
</dbReference>
<dbReference type="Proteomes" id="UP000694864">
    <property type="component" value="Chromosome 11"/>
</dbReference>
<reference evidence="2" key="1">
    <citation type="journal article" date="2014" name="Nat. Commun.">
        <title>The emerging biofuel crop Camelina sativa retains a highly undifferentiated hexaploid genome structure.</title>
        <authorList>
            <person name="Kagale S."/>
            <person name="Koh C."/>
            <person name="Nixon J."/>
            <person name="Bollina V."/>
            <person name="Clarke W.E."/>
            <person name="Tuteja R."/>
            <person name="Spillane C."/>
            <person name="Robinson S.J."/>
            <person name="Links M.G."/>
            <person name="Clarke C."/>
            <person name="Higgins E.E."/>
            <person name="Huebert T."/>
            <person name="Sharpe A.G."/>
            <person name="Parkin I.A."/>
        </authorList>
    </citation>
    <scope>NUCLEOTIDE SEQUENCE [LARGE SCALE GENOMIC DNA]</scope>
    <source>
        <strain evidence="2">cv. DH55</strain>
    </source>
</reference>
<evidence type="ECO:0000259" key="1">
    <source>
        <dbReference type="Pfam" id="PF09331"/>
    </source>
</evidence>